<organism evidence="4 5">
    <name type="scientific">Niveispirillum cyanobacteriorum</name>
    <dbReference type="NCBI Taxonomy" id="1612173"/>
    <lineage>
        <taxon>Bacteria</taxon>
        <taxon>Pseudomonadati</taxon>
        <taxon>Pseudomonadota</taxon>
        <taxon>Alphaproteobacteria</taxon>
        <taxon>Rhodospirillales</taxon>
        <taxon>Azospirillaceae</taxon>
        <taxon>Niveispirillum</taxon>
    </lineage>
</organism>
<dbReference type="Gene3D" id="3.90.25.10">
    <property type="entry name" value="UDP-galactose 4-epimerase, domain 1"/>
    <property type="match status" value="1"/>
</dbReference>
<dbReference type="Pfam" id="PF05368">
    <property type="entry name" value="NmrA"/>
    <property type="match status" value="1"/>
</dbReference>
<dbReference type="InterPro" id="IPR051164">
    <property type="entry name" value="NmrA-like_oxidored"/>
</dbReference>
<feature type="domain" description="NmrA-like" evidence="3">
    <location>
        <begin position="7"/>
        <end position="261"/>
    </location>
</feature>
<gene>
    <name evidence="4" type="ORF">C0V82_04180</name>
</gene>
<dbReference type="PANTHER" id="PTHR42748:SF7">
    <property type="entry name" value="NMRA LIKE REDOX SENSOR 1-RELATED"/>
    <property type="match status" value="1"/>
</dbReference>
<keyword evidence="2" id="KW-0521">NADP</keyword>
<dbReference type="EMBL" id="CP025611">
    <property type="protein sequence ID" value="AUN29516.1"/>
    <property type="molecule type" value="Genomic_DNA"/>
</dbReference>
<dbReference type="AlphaFoldDB" id="A0A2K9NAE8"/>
<protein>
    <submittedName>
        <fullName evidence="4">Epimerase</fullName>
    </submittedName>
</protein>
<dbReference type="PANTHER" id="PTHR42748">
    <property type="entry name" value="NITROGEN METABOLITE REPRESSION PROTEIN NMRA FAMILY MEMBER"/>
    <property type="match status" value="1"/>
</dbReference>
<dbReference type="KEGG" id="ncb:C0V82_04180"/>
<name>A0A2K9NAE8_9PROT</name>
<evidence type="ECO:0000313" key="5">
    <source>
        <dbReference type="Proteomes" id="UP000234752"/>
    </source>
</evidence>
<evidence type="ECO:0000259" key="3">
    <source>
        <dbReference type="Pfam" id="PF05368"/>
    </source>
</evidence>
<dbReference type="Gene3D" id="3.40.50.720">
    <property type="entry name" value="NAD(P)-binding Rossmann-like Domain"/>
    <property type="match status" value="1"/>
</dbReference>
<evidence type="ECO:0000313" key="4">
    <source>
        <dbReference type="EMBL" id="AUN29516.1"/>
    </source>
</evidence>
<keyword evidence="5" id="KW-1185">Reference proteome</keyword>
<reference evidence="4 5" key="1">
    <citation type="submission" date="2017-12" db="EMBL/GenBank/DDBJ databases">
        <title>Genomes of bacteria within cyanobacterial aggregates.</title>
        <authorList>
            <person name="Cai H."/>
        </authorList>
    </citation>
    <scope>NUCLEOTIDE SEQUENCE [LARGE SCALE GENOMIC DNA]</scope>
    <source>
        <strain evidence="4 5">TH16</strain>
    </source>
</reference>
<sequence length="292" mass="30478">MEKRMSLFAVAGVSGNTGAAVAEALLSIGHGVRVIVRDAAKGASWAMRGAEVAVADLTDAPALIQALRGADGAFVLSPSRYDIPNPIEAASDLGHVLAAASKAAKLPLTVVLSSIAAQHTAGTGMIKTNNRVEAAFKAAGANATFLRAPYFLENLLPVLSVIQEQGLLPSLIDPDQRMDMIPVRDIGASVADLLTGMAAPAPVVELHSVKPVTMREVGAAFADRLGKPVHVLALPVAGWADAVAEWGMHPAIQAEFVEMYKAIADGIVDWDGHQALYGRTTLADWAGLILDR</sequence>
<dbReference type="InterPro" id="IPR036291">
    <property type="entry name" value="NAD(P)-bd_dom_sf"/>
</dbReference>
<comment type="similarity">
    <text evidence="1">Belongs to the NmrA-type oxidoreductase family.</text>
</comment>
<evidence type="ECO:0000256" key="1">
    <source>
        <dbReference type="ARBA" id="ARBA00006328"/>
    </source>
</evidence>
<dbReference type="InterPro" id="IPR008030">
    <property type="entry name" value="NmrA-like"/>
</dbReference>
<accession>A0A2K9NAE8</accession>
<evidence type="ECO:0000256" key="2">
    <source>
        <dbReference type="ARBA" id="ARBA00022857"/>
    </source>
</evidence>
<dbReference type="Proteomes" id="UP000234752">
    <property type="component" value="Chromosome eg_1"/>
</dbReference>
<proteinExistence type="inferred from homology"/>
<dbReference type="SUPFAM" id="SSF51735">
    <property type="entry name" value="NAD(P)-binding Rossmann-fold domains"/>
    <property type="match status" value="1"/>
</dbReference>